<name>A0A8S4PTB6_OWEFU</name>
<evidence type="ECO:0000256" key="1">
    <source>
        <dbReference type="SAM" id="MobiDB-lite"/>
    </source>
</evidence>
<feature type="compositionally biased region" description="Low complexity" evidence="1">
    <location>
        <begin position="131"/>
        <end position="156"/>
    </location>
</feature>
<feature type="chain" id="PRO_5035902111" evidence="2">
    <location>
        <begin position="21"/>
        <end position="165"/>
    </location>
</feature>
<dbReference type="EMBL" id="CAIIXF020000010">
    <property type="protein sequence ID" value="CAH1796551.1"/>
    <property type="molecule type" value="Genomic_DNA"/>
</dbReference>
<feature type="region of interest" description="Disordered" evidence="1">
    <location>
        <begin position="48"/>
        <end position="75"/>
    </location>
</feature>
<sequence length="165" mass="19083">MRYQLISLLILLGLVRMVINRPNIDETKDKVGNNFKQKEEDFQAALTREKRSRGQRRNRRDDNASAFASETPFEGEAIEKVIERREIRQNKKERRDLRKCKNTKRKIKGRRIRKQRKNLDSGIECTETFETITSTTKGPTTTTRPTSTTSTTTISTPNPPTTTTP</sequence>
<feature type="compositionally biased region" description="Basic residues" evidence="1">
    <location>
        <begin position="97"/>
        <end position="116"/>
    </location>
</feature>
<feature type="non-terminal residue" evidence="3">
    <location>
        <position position="1"/>
    </location>
</feature>
<feature type="region of interest" description="Disordered" evidence="1">
    <location>
        <begin position="88"/>
        <end position="119"/>
    </location>
</feature>
<gene>
    <name evidence="3" type="ORF">OFUS_LOCUS20946</name>
</gene>
<proteinExistence type="predicted"/>
<keyword evidence="2" id="KW-0732">Signal</keyword>
<dbReference type="AlphaFoldDB" id="A0A8S4PTB6"/>
<feature type="signal peptide" evidence="2">
    <location>
        <begin position="1"/>
        <end position="20"/>
    </location>
</feature>
<accession>A0A8S4PTB6</accession>
<reference evidence="3" key="1">
    <citation type="submission" date="2022-03" db="EMBL/GenBank/DDBJ databases">
        <authorList>
            <person name="Martin C."/>
        </authorList>
    </citation>
    <scope>NUCLEOTIDE SEQUENCE</scope>
</reference>
<evidence type="ECO:0000313" key="3">
    <source>
        <dbReference type="EMBL" id="CAH1796551.1"/>
    </source>
</evidence>
<protein>
    <submittedName>
        <fullName evidence="3">Uncharacterized protein</fullName>
    </submittedName>
</protein>
<keyword evidence="4" id="KW-1185">Reference proteome</keyword>
<evidence type="ECO:0000256" key="2">
    <source>
        <dbReference type="SAM" id="SignalP"/>
    </source>
</evidence>
<comment type="caution">
    <text evidence="3">The sequence shown here is derived from an EMBL/GenBank/DDBJ whole genome shotgun (WGS) entry which is preliminary data.</text>
</comment>
<dbReference type="Proteomes" id="UP000749559">
    <property type="component" value="Unassembled WGS sequence"/>
</dbReference>
<feature type="region of interest" description="Disordered" evidence="1">
    <location>
        <begin position="131"/>
        <end position="165"/>
    </location>
</feature>
<evidence type="ECO:0000313" key="4">
    <source>
        <dbReference type="Proteomes" id="UP000749559"/>
    </source>
</evidence>
<organism evidence="3 4">
    <name type="scientific">Owenia fusiformis</name>
    <name type="common">Polychaete worm</name>
    <dbReference type="NCBI Taxonomy" id="6347"/>
    <lineage>
        <taxon>Eukaryota</taxon>
        <taxon>Metazoa</taxon>
        <taxon>Spiralia</taxon>
        <taxon>Lophotrochozoa</taxon>
        <taxon>Annelida</taxon>
        <taxon>Polychaeta</taxon>
        <taxon>Sedentaria</taxon>
        <taxon>Canalipalpata</taxon>
        <taxon>Sabellida</taxon>
        <taxon>Oweniida</taxon>
        <taxon>Oweniidae</taxon>
        <taxon>Owenia</taxon>
    </lineage>
</organism>